<feature type="domain" description="ABC transmembrane type-1" evidence="8">
    <location>
        <begin position="52"/>
        <end position="232"/>
    </location>
</feature>
<dbReference type="EMBL" id="CAEZYH010000106">
    <property type="protein sequence ID" value="CAB4730873.1"/>
    <property type="molecule type" value="Genomic_DNA"/>
</dbReference>
<keyword evidence="2" id="KW-0813">Transport</keyword>
<feature type="transmembrane region" description="Helical" evidence="7">
    <location>
        <begin position="114"/>
        <end position="138"/>
    </location>
</feature>
<feature type="transmembrane region" description="Helical" evidence="7">
    <location>
        <begin position="86"/>
        <end position="108"/>
    </location>
</feature>
<comment type="subcellular location">
    <subcellularLocation>
        <location evidence="1">Cell membrane</location>
        <topology evidence="1">Multi-pass membrane protein</topology>
    </subcellularLocation>
</comment>
<evidence type="ECO:0000256" key="4">
    <source>
        <dbReference type="ARBA" id="ARBA00022692"/>
    </source>
</evidence>
<evidence type="ECO:0000256" key="5">
    <source>
        <dbReference type="ARBA" id="ARBA00022989"/>
    </source>
</evidence>
<feature type="transmembrane region" description="Helical" evidence="7">
    <location>
        <begin position="213"/>
        <end position="235"/>
    </location>
</feature>
<dbReference type="InterPro" id="IPR035906">
    <property type="entry name" value="MetI-like_sf"/>
</dbReference>
<proteinExistence type="predicted"/>
<dbReference type="Gene3D" id="1.10.3720.10">
    <property type="entry name" value="MetI-like"/>
    <property type="match status" value="1"/>
</dbReference>
<evidence type="ECO:0000259" key="8">
    <source>
        <dbReference type="PROSITE" id="PS50928"/>
    </source>
</evidence>
<dbReference type="PROSITE" id="PS50928">
    <property type="entry name" value="ABC_TM1"/>
    <property type="match status" value="1"/>
</dbReference>
<keyword evidence="3" id="KW-1003">Cell membrane</keyword>
<organism evidence="9">
    <name type="scientific">freshwater metagenome</name>
    <dbReference type="NCBI Taxonomy" id="449393"/>
    <lineage>
        <taxon>unclassified sequences</taxon>
        <taxon>metagenomes</taxon>
        <taxon>ecological metagenomes</taxon>
    </lineage>
</organism>
<keyword evidence="6 7" id="KW-0472">Membrane</keyword>
<evidence type="ECO:0000256" key="7">
    <source>
        <dbReference type="SAM" id="Phobius"/>
    </source>
</evidence>
<keyword evidence="5 7" id="KW-1133">Transmembrane helix</keyword>
<evidence type="ECO:0000256" key="1">
    <source>
        <dbReference type="ARBA" id="ARBA00004651"/>
    </source>
</evidence>
<dbReference type="AlphaFoldDB" id="A0A6J6S825"/>
<evidence type="ECO:0000256" key="6">
    <source>
        <dbReference type="ARBA" id="ARBA00023136"/>
    </source>
</evidence>
<keyword evidence="4 7" id="KW-0812">Transmembrane</keyword>
<sequence length="241" mass="25145">MISAGVVLGLWALVLSILDMSPVVAKSPLAIVRYLTSDPRASVSRSRLFDAYSETLPLALIGLLCGLAAALLLAVILSLRPALGRAVLPFALVSQTMPLPALTPLIVLVFGRSILATVVVCVSVTFFPSFVTISQALATTSSAAIDVVRVSGGGRFKSLRFVGLPGAVPAMVTAARLAAPRALLGVMIAEYLATGDGLGNLLNESRGRLDYGMIWTVATTSVLVAVLITQLFGLAEKLTRK</sequence>
<dbReference type="GO" id="GO:0005886">
    <property type="term" value="C:plasma membrane"/>
    <property type="evidence" value="ECO:0007669"/>
    <property type="project" value="UniProtKB-SubCell"/>
</dbReference>
<feature type="transmembrane region" description="Helical" evidence="7">
    <location>
        <begin position="56"/>
        <end position="79"/>
    </location>
</feature>
<accession>A0A6J6S825</accession>
<evidence type="ECO:0000313" key="9">
    <source>
        <dbReference type="EMBL" id="CAB4730873.1"/>
    </source>
</evidence>
<reference evidence="9" key="1">
    <citation type="submission" date="2020-05" db="EMBL/GenBank/DDBJ databases">
        <authorList>
            <person name="Chiriac C."/>
            <person name="Salcher M."/>
            <person name="Ghai R."/>
            <person name="Kavagutti S V."/>
        </authorList>
    </citation>
    <scope>NUCLEOTIDE SEQUENCE</scope>
</reference>
<protein>
    <submittedName>
        <fullName evidence="9">Unannotated protein</fullName>
    </submittedName>
</protein>
<dbReference type="GO" id="GO:0055085">
    <property type="term" value="P:transmembrane transport"/>
    <property type="evidence" value="ECO:0007669"/>
    <property type="project" value="InterPro"/>
</dbReference>
<dbReference type="SUPFAM" id="SSF161098">
    <property type="entry name" value="MetI-like"/>
    <property type="match status" value="1"/>
</dbReference>
<dbReference type="PANTHER" id="PTHR30151:SF0">
    <property type="entry name" value="ABC TRANSPORTER PERMEASE PROTEIN MJ0413-RELATED"/>
    <property type="match status" value="1"/>
</dbReference>
<evidence type="ECO:0000256" key="2">
    <source>
        <dbReference type="ARBA" id="ARBA00022448"/>
    </source>
</evidence>
<evidence type="ECO:0000256" key="3">
    <source>
        <dbReference type="ARBA" id="ARBA00022475"/>
    </source>
</evidence>
<dbReference type="PANTHER" id="PTHR30151">
    <property type="entry name" value="ALKANE SULFONATE ABC TRANSPORTER-RELATED, MEMBRANE SUBUNIT"/>
    <property type="match status" value="1"/>
</dbReference>
<dbReference type="InterPro" id="IPR000515">
    <property type="entry name" value="MetI-like"/>
</dbReference>
<gene>
    <name evidence="9" type="ORF">UFOPK2658_01679</name>
</gene>
<dbReference type="Pfam" id="PF00528">
    <property type="entry name" value="BPD_transp_1"/>
    <property type="match status" value="1"/>
</dbReference>
<name>A0A6J6S825_9ZZZZ</name>